<dbReference type="GeneID" id="30176728"/>
<reference evidence="1 2" key="1">
    <citation type="journal article" date="2016" name="Proc. Natl. Acad. Sci. U.S.A.">
        <title>Comparative genomics of biotechnologically important yeasts.</title>
        <authorList>
            <person name="Riley R."/>
            <person name="Haridas S."/>
            <person name="Wolfe K.H."/>
            <person name="Lopes M.R."/>
            <person name="Hittinger C.T."/>
            <person name="Goeker M."/>
            <person name="Salamov A.A."/>
            <person name="Wisecaver J.H."/>
            <person name="Long T.M."/>
            <person name="Calvey C.H."/>
            <person name="Aerts A.L."/>
            <person name="Barry K.W."/>
            <person name="Choi C."/>
            <person name="Clum A."/>
            <person name="Coughlan A.Y."/>
            <person name="Deshpande S."/>
            <person name="Douglass A.P."/>
            <person name="Hanson S.J."/>
            <person name="Klenk H.-P."/>
            <person name="LaButti K.M."/>
            <person name="Lapidus A."/>
            <person name="Lindquist E.A."/>
            <person name="Lipzen A.M."/>
            <person name="Meier-Kolthoff J.P."/>
            <person name="Ohm R.A."/>
            <person name="Otillar R.P."/>
            <person name="Pangilinan J.L."/>
            <person name="Peng Y."/>
            <person name="Rokas A."/>
            <person name="Rosa C.A."/>
            <person name="Scheuner C."/>
            <person name="Sibirny A.A."/>
            <person name="Slot J.C."/>
            <person name="Stielow J.B."/>
            <person name="Sun H."/>
            <person name="Kurtzman C.P."/>
            <person name="Blackwell M."/>
            <person name="Grigoriev I.V."/>
            <person name="Jeffries T.W."/>
        </authorList>
    </citation>
    <scope>NUCLEOTIDE SEQUENCE [LARGE SCALE GENOMIC DNA]</scope>
    <source>
        <strain evidence="1 2">NRRL Y-2026</strain>
    </source>
</reference>
<sequence length="411" mass="46223">MLKDISNNLVSVCEAIIADQQTVQKSSVNEYSKNGKKYKLTSEGNFIRVQGEDKHLIVAESYGDFKCNYSILASFRILQNCGDVLSEYRQLSLAIIFTSREIELNKWYDESSKTCFIENSSYDPLAVEDEALAYISNIDPDTRSQLVFLGCMILTATKINFFQTDHNVTSPTLEGYALRRIIAENCGEAALTSVDVYNALRAFSHWCSVRGIFHKLDIPNLQIHDLLIHRFKSFPQIPSWIKDSVYGRYPAGCSKIALVKKALVILSHSVYGQLVPLPKELDVDQFLLLCKDIETDPLRYHIRAGSLLLSTNPHLEASKLFTQSDKWLEYVSCLLQAVGSYHMASGSKLIISNKILKINKIKDKKAYKQMCTVVNEMKSLEHSQGQRCSGEELLGLMGGPVPHSLSSSCRL</sequence>
<protein>
    <submittedName>
        <fullName evidence="1">Uncharacterized protein</fullName>
    </submittedName>
</protein>
<organism evidence="1 2">
    <name type="scientific">Pichia membranifaciens NRRL Y-2026</name>
    <dbReference type="NCBI Taxonomy" id="763406"/>
    <lineage>
        <taxon>Eukaryota</taxon>
        <taxon>Fungi</taxon>
        <taxon>Dikarya</taxon>
        <taxon>Ascomycota</taxon>
        <taxon>Saccharomycotina</taxon>
        <taxon>Pichiomycetes</taxon>
        <taxon>Pichiales</taxon>
        <taxon>Pichiaceae</taxon>
        <taxon>Pichia</taxon>
    </lineage>
</organism>
<dbReference type="AlphaFoldDB" id="A0A1E3NEU6"/>
<gene>
    <name evidence="1" type="ORF">PICMEDRAFT_13313</name>
</gene>
<dbReference type="Proteomes" id="UP000094455">
    <property type="component" value="Unassembled WGS sequence"/>
</dbReference>
<dbReference type="RefSeq" id="XP_019015757.1">
    <property type="nucleotide sequence ID" value="XM_019160041.1"/>
</dbReference>
<keyword evidence="2" id="KW-1185">Reference proteome</keyword>
<name>A0A1E3NEU6_9ASCO</name>
<proteinExistence type="predicted"/>
<dbReference type="EMBL" id="KV454006">
    <property type="protein sequence ID" value="ODQ44644.1"/>
    <property type="molecule type" value="Genomic_DNA"/>
</dbReference>
<dbReference type="OrthoDB" id="4075408at2759"/>
<accession>A0A1E3NEU6</accession>
<evidence type="ECO:0000313" key="2">
    <source>
        <dbReference type="Proteomes" id="UP000094455"/>
    </source>
</evidence>
<evidence type="ECO:0000313" key="1">
    <source>
        <dbReference type="EMBL" id="ODQ44644.1"/>
    </source>
</evidence>